<proteinExistence type="inferred from homology"/>
<dbReference type="InterPro" id="IPR024077">
    <property type="entry name" value="Neurolysin/TOP_dom2"/>
</dbReference>
<feature type="non-terminal residue" evidence="9">
    <location>
        <position position="1"/>
    </location>
</feature>
<dbReference type="GO" id="GO:0006508">
    <property type="term" value="P:proteolysis"/>
    <property type="evidence" value="ECO:0007669"/>
    <property type="project" value="UniProtKB-KW"/>
</dbReference>
<dbReference type="InterPro" id="IPR001567">
    <property type="entry name" value="Pept_M3A_M3B_dom"/>
</dbReference>
<evidence type="ECO:0000256" key="1">
    <source>
        <dbReference type="ARBA" id="ARBA00006040"/>
    </source>
</evidence>
<evidence type="ECO:0000256" key="3">
    <source>
        <dbReference type="ARBA" id="ARBA00022723"/>
    </source>
</evidence>
<keyword evidence="6 7" id="KW-0482">Metalloprotease</keyword>
<evidence type="ECO:0000256" key="2">
    <source>
        <dbReference type="ARBA" id="ARBA00022670"/>
    </source>
</evidence>
<dbReference type="InterPro" id="IPR045090">
    <property type="entry name" value="Pept_M3A_M3B"/>
</dbReference>
<dbReference type="Proteomes" id="UP001190700">
    <property type="component" value="Unassembled WGS sequence"/>
</dbReference>
<evidence type="ECO:0000256" key="4">
    <source>
        <dbReference type="ARBA" id="ARBA00022801"/>
    </source>
</evidence>
<name>A0AAE0EZY3_9CHLO</name>
<dbReference type="GO" id="GO:0046872">
    <property type="term" value="F:metal ion binding"/>
    <property type="evidence" value="ECO:0007669"/>
    <property type="project" value="UniProtKB-UniRule"/>
</dbReference>
<dbReference type="PANTHER" id="PTHR11804">
    <property type="entry name" value="PROTEASE M3 THIMET OLIGOPEPTIDASE-RELATED"/>
    <property type="match status" value="1"/>
</dbReference>
<dbReference type="Gene3D" id="1.10.1370.10">
    <property type="entry name" value="Neurolysin, domain 3"/>
    <property type="match status" value="1"/>
</dbReference>
<dbReference type="AlphaFoldDB" id="A0AAE0EZY3"/>
<keyword evidence="5 7" id="KW-0862">Zinc</keyword>
<dbReference type="SUPFAM" id="SSF55486">
    <property type="entry name" value="Metalloproteases ('zincins'), catalytic domain"/>
    <property type="match status" value="1"/>
</dbReference>
<evidence type="ECO:0000256" key="5">
    <source>
        <dbReference type="ARBA" id="ARBA00022833"/>
    </source>
</evidence>
<feature type="domain" description="Peptidase M3A/M3B catalytic" evidence="8">
    <location>
        <begin position="3"/>
        <end position="116"/>
    </location>
</feature>
<keyword evidence="10" id="KW-1185">Reference proteome</keyword>
<dbReference type="GO" id="GO:0004222">
    <property type="term" value="F:metalloendopeptidase activity"/>
    <property type="evidence" value="ECO:0007669"/>
    <property type="project" value="InterPro"/>
</dbReference>
<evidence type="ECO:0000313" key="10">
    <source>
        <dbReference type="Proteomes" id="UP001190700"/>
    </source>
</evidence>
<comment type="caution">
    <text evidence="9">The sequence shown here is derived from an EMBL/GenBank/DDBJ whole genome shotgun (WGS) entry which is preliminary data.</text>
</comment>
<dbReference type="PANTHER" id="PTHR11804:SF84">
    <property type="entry name" value="SACCHAROLYSIN"/>
    <property type="match status" value="1"/>
</dbReference>
<gene>
    <name evidence="9" type="ORF">CYMTET_44076</name>
</gene>
<sequence length="128" mass="14399">VSLTLHHSNTTGPANFSGAVVDQLNEAYSMFPVDHRTHMETSFGHLMGYSANYYTYQWSLAIAMDMKSAFTASPGGMHDKPTALRYRDKILMPGGTKKANELVEDFLERPWNLQAYHDWLSEMPVPSA</sequence>
<keyword evidence="2 7" id="KW-0645">Protease</keyword>
<organism evidence="9 10">
    <name type="scientific">Cymbomonas tetramitiformis</name>
    <dbReference type="NCBI Taxonomy" id="36881"/>
    <lineage>
        <taxon>Eukaryota</taxon>
        <taxon>Viridiplantae</taxon>
        <taxon>Chlorophyta</taxon>
        <taxon>Pyramimonadophyceae</taxon>
        <taxon>Pyramimonadales</taxon>
        <taxon>Pyramimonadaceae</taxon>
        <taxon>Cymbomonas</taxon>
    </lineage>
</organism>
<evidence type="ECO:0000256" key="6">
    <source>
        <dbReference type="ARBA" id="ARBA00023049"/>
    </source>
</evidence>
<keyword evidence="3 7" id="KW-0479">Metal-binding</keyword>
<comment type="similarity">
    <text evidence="1 7">Belongs to the peptidase M3 family.</text>
</comment>
<protein>
    <recommendedName>
        <fullName evidence="8">Peptidase M3A/M3B catalytic domain-containing protein</fullName>
    </recommendedName>
</protein>
<keyword evidence="4 7" id="KW-0378">Hydrolase</keyword>
<dbReference type="GO" id="GO:0006518">
    <property type="term" value="P:peptide metabolic process"/>
    <property type="evidence" value="ECO:0007669"/>
    <property type="project" value="TreeGrafter"/>
</dbReference>
<dbReference type="Pfam" id="PF01432">
    <property type="entry name" value="Peptidase_M3"/>
    <property type="match status" value="1"/>
</dbReference>
<evidence type="ECO:0000313" key="9">
    <source>
        <dbReference type="EMBL" id="KAK3246384.1"/>
    </source>
</evidence>
<evidence type="ECO:0000259" key="8">
    <source>
        <dbReference type="Pfam" id="PF01432"/>
    </source>
</evidence>
<evidence type="ECO:0000256" key="7">
    <source>
        <dbReference type="RuleBase" id="RU003435"/>
    </source>
</evidence>
<accession>A0AAE0EZY3</accession>
<dbReference type="EMBL" id="LGRX02029867">
    <property type="protein sequence ID" value="KAK3246384.1"/>
    <property type="molecule type" value="Genomic_DNA"/>
</dbReference>
<comment type="cofactor">
    <cofactor evidence="7">
        <name>Zn(2+)</name>
        <dbReference type="ChEBI" id="CHEBI:29105"/>
    </cofactor>
    <text evidence="7">Binds 1 zinc ion.</text>
</comment>
<reference evidence="9 10" key="1">
    <citation type="journal article" date="2015" name="Genome Biol. Evol.">
        <title>Comparative Genomics of a Bacterivorous Green Alga Reveals Evolutionary Causalities and Consequences of Phago-Mixotrophic Mode of Nutrition.</title>
        <authorList>
            <person name="Burns J.A."/>
            <person name="Paasch A."/>
            <person name="Narechania A."/>
            <person name="Kim E."/>
        </authorList>
    </citation>
    <scope>NUCLEOTIDE SEQUENCE [LARGE SCALE GENOMIC DNA]</scope>
    <source>
        <strain evidence="9 10">PLY_AMNH</strain>
    </source>
</reference>